<dbReference type="Gene3D" id="3.40.980.10">
    <property type="entry name" value="MoaB/Mog-like domain"/>
    <property type="match status" value="1"/>
</dbReference>
<dbReference type="InterPro" id="IPR036653">
    <property type="entry name" value="CinA-like_C"/>
</dbReference>
<dbReference type="InterPro" id="IPR036425">
    <property type="entry name" value="MoaB/Mog-like_dom_sf"/>
</dbReference>
<dbReference type="InterPro" id="IPR001453">
    <property type="entry name" value="MoaB/Mog_dom"/>
</dbReference>
<proteinExistence type="inferred from homology"/>
<organism evidence="3 4">
    <name type="scientific">Salinimicrobium sediminis</name>
    <dbReference type="NCBI Taxonomy" id="1343891"/>
    <lineage>
        <taxon>Bacteria</taxon>
        <taxon>Pseudomonadati</taxon>
        <taxon>Bacteroidota</taxon>
        <taxon>Flavobacteriia</taxon>
        <taxon>Flavobacteriales</taxon>
        <taxon>Flavobacteriaceae</taxon>
        <taxon>Salinimicrobium</taxon>
    </lineage>
</organism>
<dbReference type="Pfam" id="PF18146">
    <property type="entry name" value="CinA_KH"/>
    <property type="match status" value="1"/>
</dbReference>
<name>A0A285X9B7_9FLAO</name>
<dbReference type="SUPFAM" id="SSF142433">
    <property type="entry name" value="CinA-like"/>
    <property type="match status" value="1"/>
</dbReference>
<dbReference type="RefSeq" id="WP_097056778.1">
    <property type="nucleotide sequence ID" value="NZ_OCMF01000003.1"/>
</dbReference>
<dbReference type="OrthoDB" id="9801454at2"/>
<dbReference type="InterPro" id="IPR008135">
    <property type="entry name" value="Competence-induced_CinA"/>
</dbReference>
<dbReference type="CDD" id="cd00885">
    <property type="entry name" value="cinA"/>
    <property type="match status" value="1"/>
</dbReference>
<evidence type="ECO:0000259" key="2">
    <source>
        <dbReference type="SMART" id="SM00852"/>
    </source>
</evidence>
<dbReference type="HAMAP" id="MF_00226_B">
    <property type="entry name" value="CinA_B"/>
    <property type="match status" value="1"/>
</dbReference>
<sequence length="419" mass="46108">MIAEIITIGDEILIGQIVDSNSAFIAKELNLIGISVYQITSVQDDKDHILTALKEASERADVVILTGGLGPTKDDVTKYTFTEYFDDKLVLNEAVLKHVEELFEKYKKTPISDLNREQAMVPSKAKVLHNKNGTAPGMWMEQGKKVFISLPGVPYEMKALMEEEVIPGLQEKYDRPFIYHKTILTSGEGESAIANRLAGFEDELPSHIKLAYLPGLGRVRLRLSGKGEDEEELIKSVEKQVEGLYELLGDIISEEQEEDEKIAVQISKLLTERKLFLSAAESCTGGALSAAFTTHPGASSCFKGGLVSYATQAKQEILHVPKELIEKYSVVSAEVAEAMAKNAKKMFKTDYALSTTGNAGPTKGDSDAEVGTVFVGLATPEKTYSKKFIFGNSRDHVVKQSVQKAFEMILKEITSEDRS</sequence>
<dbReference type="PANTHER" id="PTHR13939:SF0">
    <property type="entry name" value="NMN AMIDOHYDROLASE-LIKE PROTEIN YFAY"/>
    <property type="match status" value="1"/>
</dbReference>
<dbReference type="Proteomes" id="UP000219193">
    <property type="component" value="Unassembled WGS sequence"/>
</dbReference>
<dbReference type="PIRSF" id="PIRSF006728">
    <property type="entry name" value="CinA"/>
    <property type="match status" value="1"/>
</dbReference>
<dbReference type="InterPro" id="IPR050101">
    <property type="entry name" value="CinA"/>
</dbReference>
<evidence type="ECO:0000313" key="4">
    <source>
        <dbReference type="Proteomes" id="UP000219193"/>
    </source>
</evidence>
<dbReference type="SUPFAM" id="SSF53218">
    <property type="entry name" value="Molybdenum cofactor biosynthesis proteins"/>
    <property type="match status" value="1"/>
</dbReference>
<dbReference type="AlphaFoldDB" id="A0A285X9B7"/>
<dbReference type="SMART" id="SM00852">
    <property type="entry name" value="MoCF_biosynth"/>
    <property type="match status" value="1"/>
</dbReference>
<dbReference type="Pfam" id="PF02464">
    <property type="entry name" value="CinA"/>
    <property type="match status" value="1"/>
</dbReference>
<dbReference type="NCBIfam" id="TIGR00177">
    <property type="entry name" value="molyb_syn"/>
    <property type="match status" value="1"/>
</dbReference>
<dbReference type="NCBIfam" id="NF001813">
    <property type="entry name" value="PRK00549.1"/>
    <property type="match status" value="1"/>
</dbReference>
<dbReference type="InterPro" id="IPR008136">
    <property type="entry name" value="CinA_C"/>
</dbReference>
<dbReference type="Pfam" id="PF00994">
    <property type="entry name" value="MoCF_biosynth"/>
    <property type="match status" value="1"/>
</dbReference>
<reference evidence="4" key="1">
    <citation type="submission" date="2017-09" db="EMBL/GenBank/DDBJ databases">
        <authorList>
            <person name="Varghese N."/>
            <person name="Submissions S."/>
        </authorList>
    </citation>
    <scope>NUCLEOTIDE SEQUENCE [LARGE SCALE GENOMIC DNA]</scope>
    <source>
        <strain evidence="4">CGMCC 1.12641</strain>
    </source>
</reference>
<evidence type="ECO:0000313" key="3">
    <source>
        <dbReference type="EMBL" id="SOC81019.1"/>
    </source>
</evidence>
<dbReference type="PANTHER" id="PTHR13939">
    <property type="entry name" value="NICOTINAMIDE-NUCLEOTIDE AMIDOHYDROLASE PNCC"/>
    <property type="match status" value="1"/>
</dbReference>
<dbReference type="InterPro" id="IPR041424">
    <property type="entry name" value="CinA_KH"/>
</dbReference>
<dbReference type="NCBIfam" id="TIGR00200">
    <property type="entry name" value="cinA_nterm"/>
    <property type="match status" value="1"/>
</dbReference>
<comment type="similarity">
    <text evidence="1">Belongs to the CinA family.</text>
</comment>
<accession>A0A285X9B7</accession>
<protein>
    <recommendedName>
        <fullName evidence="1">CinA-like protein</fullName>
    </recommendedName>
</protein>
<dbReference type="Gene3D" id="3.90.950.20">
    <property type="entry name" value="CinA-like"/>
    <property type="match status" value="1"/>
</dbReference>
<feature type="domain" description="MoaB/Mog" evidence="2">
    <location>
        <begin position="4"/>
        <end position="172"/>
    </location>
</feature>
<keyword evidence="4" id="KW-1185">Reference proteome</keyword>
<dbReference type="NCBIfam" id="TIGR00199">
    <property type="entry name" value="PncC_domain"/>
    <property type="match status" value="1"/>
</dbReference>
<evidence type="ECO:0000256" key="1">
    <source>
        <dbReference type="HAMAP-Rule" id="MF_00226"/>
    </source>
</evidence>
<gene>
    <name evidence="3" type="ORF">SAMN06296241_2591</name>
</gene>
<dbReference type="EMBL" id="OCMF01000003">
    <property type="protein sequence ID" value="SOC81019.1"/>
    <property type="molecule type" value="Genomic_DNA"/>
</dbReference>